<dbReference type="PANTHER" id="PTHR24321">
    <property type="entry name" value="DEHYDROGENASES, SHORT CHAIN"/>
    <property type="match status" value="1"/>
</dbReference>
<evidence type="ECO:0000313" key="3">
    <source>
        <dbReference type="EMBL" id="MBE1555425.1"/>
    </source>
</evidence>
<gene>
    <name evidence="3" type="ORF">H4683_002530</name>
</gene>
<proteinExistence type="inferred from homology"/>
<protein>
    <submittedName>
        <fullName evidence="3">3-oxoacyl-[acyl-carrier protein] reductase</fullName>
        <ecNumber evidence="3">1.1.1.100</ecNumber>
    </submittedName>
</protein>
<keyword evidence="4" id="KW-1185">Reference proteome</keyword>
<dbReference type="Pfam" id="PF13561">
    <property type="entry name" value="adh_short_C2"/>
    <property type="match status" value="1"/>
</dbReference>
<accession>A0A927MIR5</accession>
<dbReference type="PRINTS" id="PR00081">
    <property type="entry name" value="GDHRDH"/>
</dbReference>
<dbReference type="Gene3D" id="3.40.50.720">
    <property type="entry name" value="NAD(P)-binding Rossmann-like Domain"/>
    <property type="match status" value="1"/>
</dbReference>
<name>A0A927MIR5_9BACL</name>
<keyword evidence="2 3" id="KW-0560">Oxidoreductase</keyword>
<dbReference type="EC" id="1.1.1.100" evidence="3"/>
<dbReference type="PROSITE" id="PS00061">
    <property type="entry name" value="ADH_SHORT"/>
    <property type="match status" value="1"/>
</dbReference>
<comment type="similarity">
    <text evidence="1">Belongs to the short-chain dehydrogenases/reductases (SDR) family.</text>
</comment>
<evidence type="ECO:0000256" key="2">
    <source>
        <dbReference type="ARBA" id="ARBA00023002"/>
    </source>
</evidence>
<organism evidence="3 4">
    <name type="scientific">Sporosarcina limicola</name>
    <dbReference type="NCBI Taxonomy" id="34101"/>
    <lineage>
        <taxon>Bacteria</taxon>
        <taxon>Bacillati</taxon>
        <taxon>Bacillota</taxon>
        <taxon>Bacilli</taxon>
        <taxon>Bacillales</taxon>
        <taxon>Caryophanaceae</taxon>
        <taxon>Sporosarcina</taxon>
    </lineage>
</organism>
<dbReference type="SUPFAM" id="SSF51735">
    <property type="entry name" value="NAD(P)-binding Rossmann-fold domains"/>
    <property type="match status" value="1"/>
</dbReference>
<reference evidence="3" key="1">
    <citation type="submission" date="2020-10" db="EMBL/GenBank/DDBJ databases">
        <title>Genomic Encyclopedia of Type Strains, Phase IV (KMG-IV): sequencing the most valuable type-strain genomes for metagenomic binning, comparative biology and taxonomic classification.</title>
        <authorList>
            <person name="Goeker M."/>
        </authorList>
    </citation>
    <scope>NUCLEOTIDE SEQUENCE</scope>
    <source>
        <strain evidence="3">DSM 13886</strain>
    </source>
</reference>
<evidence type="ECO:0000256" key="1">
    <source>
        <dbReference type="ARBA" id="ARBA00006484"/>
    </source>
</evidence>
<dbReference type="PANTHER" id="PTHR24321:SF8">
    <property type="entry name" value="ESTRADIOL 17-BETA-DEHYDROGENASE 8-RELATED"/>
    <property type="match status" value="1"/>
</dbReference>
<dbReference type="CDD" id="cd05233">
    <property type="entry name" value="SDR_c"/>
    <property type="match status" value="1"/>
</dbReference>
<dbReference type="InterPro" id="IPR002347">
    <property type="entry name" value="SDR_fam"/>
</dbReference>
<dbReference type="GO" id="GO:0004316">
    <property type="term" value="F:3-oxoacyl-[acyl-carrier-protein] reductase (NADPH) activity"/>
    <property type="evidence" value="ECO:0007669"/>
    <property type="project" value="UniProtKB-EC"/>
</dbReference>
<evidence type="ECO:0000313" key="4">
    <source>
        <dbReference type="Proteomes" id="UP000658225"/>
    </source>
</evidence>
<dbReference type="EMBL" id="JADBEL010000013">
    <property type="protein sequence ID" value="MBE1555425.1"/>
    <property type="molecule type" value="Genomic_DNA"/>
</dbReference>
<dbReference type="InterPro" id="IPR020904">
    <property type="entry name" value="Sc_DH/Rdtase_CS"/>
</dbReference>
<sequence length="238" mass="26006">MPKECFIVAGGQSGIGRSLVSLLQKEVETVFNFDLFKNHDITNCYEKKVDLNNYSQLKKKISEISNEYSIKGIAVVAGIGYITPIHELDSVKFSKEVQDNLHIVFNMIKASLPYLVEGSSIVTVSSTSIYGSSGNSVAYAAAKAGVIGLTKSLAMELSSKNIRVNCVVPGAVNTQLFESLTRPTERRLMKEFTPLKKIAEPVDVANSIQFLLCDKSKHITGQSLVVDGGLSMAYKLYL</sequence>
<comment type="caution">
    <text evidence="3">The sequence shown here is derived from an EMBL/GenBank/DDBJ whole genome shotgun (WGS) entry which is preliminary data.</text>
</comment>
<dbReference type="Proteomes" id="UP000658225">
    <property type="component" value="Unassembled WGS sequence"/>
</dbReference>
<dbReference type="AlphaFoldDB" id="A0A927MIR5"/>
<dbReference type="PRINTS" id="PR00080">
    <property type="entry name" value="SDRFAMILY"/>
</dbReference>
<dbReference type="InterPro" id="IPR036291">
    <property type="entry name" value="NAD(P)-bd_dom_sf"/>
</dbReference>
<dbReference type="RefSeq" id="WP_192599147.1">
    <property type="nucleotide sequence ID" value="NZ_JADBEL010000013.1"/>
</dbReference>